<dbReference type="RefSeq" id="XP_007734254.1">
    <property type="nucleotide sequence ID" value="XM_007736064.1"/>
</dbReference>
<evidence type="ECO:0000256" key="1">
    <source>
        <dbReference type="SAM" id="MobiDB-lite"/>
    </source>
</evidence>
<feature type="chain" id="PRO_5004932983" description="Extracellular membrane protein CFEM domain-containing protein" evidence="2">
    <location>
        <begin position="21"/>
        <end position="383"/>
    </location>
</feature>
<protein>
    <recommendedName>
        <fullName evidence="5">Extracellular membrane protein CFEM domain-containing protein</fullName>
    </recommendedName>
</protein>
<evidence type="ECO:0000313" key="4">
    <source>
        <dbReference type="Proteomes" id="UP000019478"/>
    </source>
</evidence>
<evidence type="ECO:0000313" key="3">
    <source>
        <dbReference type="EMBL" id="EXJ85269.1"/>
    </source>
</evidence>
<feature type="region of interest" description="Disordered" evidence="1">
    <location>
        <begin position="128"/>
        <end position="158"/>
    </location>
</feature>
<accession>W9YSK4</accession>
<feature type="signal peptide" evidence="2">
    <location>
        <begin position="1"/>
        <end position="20"/>
    </location>
</feature>
<comment type="caution">
    <text evidence="3">The sequence shown here is derived from an EMBL/GenBank/DDBJ whole genome shotgun (WGS) entry which is preliminary data.</text>
</comment>
<proteinExistence type="predicted"/>
<dbReference type="HOGENOM" id="CLU_849925_0_0_1"/>
<dbReference type="AlphaFoldDB" id="W9YSK4"/>
<keyword evidence="4" id="KW-1185">Reference proteome</keyword>
<feature type="compositionally biased region" description="Polar residues" evidence="1">
    <location>
        <begin position="302"/>
        <end position="311"/>
    </location>
</feature>
<feature type="region of interest" description="Disordered" evidence="1">
    <location>
        <begin position="290"/>
        <end position="311"/>
    </location>
</feature>
<dbReference type="EMBL" id="AMGY01000004">
    <property type="protein sequence ID" value="EXJ85269.1"/>
    <property type="molecule type" value="Genomic_DNA"/>
</dbReference>
<sequence length="383" mass="40501">MHSKPLFFSAILAEISLSLATERADGSSVNAVDCNPLTSAACLTGGAIHGPFPLQQVLAYPNVRAGVLERTAEAEPVCFISNTQACDDVQAFAHCLTVPTSAGETCILNPGCTIRLIECPSDALPFKETAGEPPLYPDPSPRDPKSTSSFAPAPSPKLELKDQMPELFGASRSKSIAEEVDAAMPDSVKEAVLNQDSEIAAQALAKELSGNPLPQWYENMPASVKNYYATITTPPMMSVMATDEPTVSANNHRIVRRSDPTVDAWVSSIKSYESQISALSMAARSHSRNAKALSIDARSNSRRATSEGNTELQTTASLQSVMAQSLSQQAVSESRVAQSASKAAYAVTDKPSTASAAIARYANVAWYSGTLGAVACLLMALVL</sequence>
<evidence type="ECO:0008006" key="5">
    <source>
        <dbReference type="Google" id="ProtNLM"/>
    </source>
</evidence>
<dbReference type="Proteomes" id="UP000019478">
    <property type="component" value="Unassembled WGS sequence"/>
</dbReference>
<gene>
    <name evidence="3" type="ORF">A1O3_05944</name>
</gene>
<organism evidence="3 4">
    <name type="scientific">Capronia epimyces CBS 606.96</name>
    <dbReference type="NCBI Taxonomy" id="1182542"/>
    <lineage>
        <taxon>Eukaryota</taxon>
        <taxon>Fungi</taxon>
        <taxon>Dikarya</taxon>
        <taxon>Ascomycota</taxon>
        <taxon>Pezizomycotina</taxon>
        <taxon>Eurotiomycetes</taxon>
        <taxon>Chaetothyriomycetidae</taxon>
        <taxon>Chaetothyriales</taxon>
        <taxon>Herpotrichiellaceae</taxon>
        <taxon>Capronia</taxon>
    </lineage>
</organism>
<dbReference type="GeneID" id="19170054"/>
<dbReference type="OrthoDB" id="4160117at2759"/>
<evidence type="ECO:0000256" key="2">
    <source>
        <dbReference type="SAM" id="SignalP"/>
    </source>
</evidence>
<reference evidence="3 4" key="1">
    <citation type="submission" date="2013-03" db="EMBL/GenBank/DDBJ databases">
        <title>The Genome Sequence of Capronia epimyces CBS 606.96.</title>
        <authorList>
            <consortium name="The Broad Institute Genomics Platform"/>
            <person name="Cuomo C."/>
            <person name="de Hoog S."/>
            <person name="Gorbushina A."/>
            <person name="Walker B."/>
            <person name="Young S.K."/>
            <person name="Zeng Q."/>
            <person name="Gargeya S."/>
            <person name="Fitzgerald M."/>
            <person name="Haas B."/>
            <person name="Abouelleil A."/>
            <person name="Allen A.W."/>
            <person name="Alvarado L."/>
            <person name="Arachchi H.M."/>
            <person name="Berlin A.M."/>
            <person name="Chapman S.B."/>
            <person name="Gainer-Dewar J."/>
            <person name="Goldberg J."/>
            <person name="Griggs A."/>
            <person name="Gujja S."/>
            <person name="Hansen M."/>
            <person name="Howarth C."/>
            <person name="Imamovic A."/>
            <person name="Ireland A."/>
            <person name="Larimer J."/>
            <person name="McCowan C."/>
            <person name="Murphy C."/>
            <person name="Pearson M."/>
            <person name="Poon T.W."/>
            <person name="Priest M."/>
            <person name="Roberts A."/>
            <person name="Saif S."/>
            <person name="Shea T."/>
            <person name="Sisk P."/>
            <person name="Sykes S."/>
            <person name="Wortman J."/>
            <person name="Nusbaum C."/>
            <person name="Birren B."/>
        </authorList>
    </citation>
    <scope>NUCLEOTIDE SEQUENCE [LARGE SCALE GENOMIC DNA]</scope>
    <source>
        <strain evidence="3 4">CBS 606.96</strain>
    </source>
</reference>
<name>W9YSK4_9EURO</name>
<keyword evidence="2" id="KW-0732">Signal</keyword>